<proteinExistence type="predicted"/>
<dbReference type="eggNOG" id="COG5620">
    <property type="taxonomic scope" value="Bacteria"/>
</dbReference>
<gene>
    <name evidence="2" type="ORF">N799_07050</name>
</gene>
<feature type="region of interest" description="Disordered" evidence="1">
    <location>
        <begin position="59"/>
        <end position="88"/>
    </location>
</feature>
<accession>A0A0A0EYK4</accession>
<evidence type="ECO:0000313" key="3">
    <source>
        <dbReference type="Proteomes" id="UP000029989"/>
    </source>
</evidence>
<comment type="caution">
    <text evidence="2">The sequence shown here is derived from an EMBL/GenBank/DDBJ whole genome shotgun (WGS) entry which is preliminary data.</text>
</comment>
<dbReference type="Proteomes" id="UP000029989">
    <property type="component" value="Unassembled WGS sequence"/>
</dbReference>
<protein>
    <submittedName>
        <fullName evidence="2">Uncharacterized protein</fullName>
    </submittedName>
</protein>
<reference evidence="2 3" key="1">
    <citation type="journal article" date="2015" name="Stand. Genomic Sci.">
        <title>Genomic information of the arsenic-resistant bacterium Lysobacter arseniciresistens type strain ZS79(T) and comparison of Lysobacter draft genomes.</title>
        <authorList>
            <person name="Liu L."/>
            <person name="Zhang S."/>
            <person name="Luo M."/>
            <person name="Wang G."/>
        </authorList>
    </citation>
    <scope>NUCLEOTIDE SEQUENCE [LARGE SCALE GENOMIC DNA]</scope>
    <source>
        <strain evidence="2 3">ZS79</strain>
    </source>
</reference>
<dbReference type="OrthoDB" id="6028541at2"/>
<sequence>MQFSIYEPDGQLIYRHIYDQTPYMTAYMMDFSFPEPELADWDFFVALKGSFDYMRENAHKHHGAASPDDSSISRVEAGKPASRSGWWHTPAKQNSRRYFKQGDVFPEIEGSAYGATFWQWSPDQSDPKL</sequence>
<dbReference type="AlphaFoldDB" id="A0A0A0EYK4"/>
<keyword evidence="3" id="KW-1185">Reference proteome</keyword>
<evidence type="ECO:0000256" key="1">
    <source>
        <dbReference type="SAM" id="MobiDB-lite"/>
    </source>
</evidence>
<evidence type="ECO:0000313" key="2">
    <source>
        <dbReference type="EMBL" id="KGM55335.1"/>
    </source>
</evidence>
<organism evidence="2 3">
    <name type="scientific">Lysobacter arseniciresistens ZS79</name>
    <dbReference type="NCBI Taxonomy" id="913325"/>
    <lineage>
        <taxon>Bacteria</taxon>
        <taxon>Pseudomonadati</taxon>
        <taxon>Pseudomonadota</taxon>
        <taxon>Gammaproteobacteria</taxon>
        <taxon>Lysobacterales</taxon>
        <taxon>Lysobacteraceae</taxon>
        <taxon>Novilysobacter</taxon>
    </lineage>
</organism>
<dbReference type="EMBL" id="AVPT01000019">
    <property type="protein sequence ID" value="KGM55335.1"/>
    <property type="molecule type" value="Genomic_DNA"/>
</dbReference>
<name>A0A0A0EYK4_9GAMM</name>